<dbReference type="AlphaFoldDB" id="A0A840FX28"/>
<keyword evidence="1" id="KW-1133">Transmembrane helix</keyword>
<dbReference type="SUPFAM" id="SSF55073">
    <property type="entry name" value="Nucleotide cyclase"/>
    <property type="match status" value="1"/>
</dbReference>
<feature type="transmembrane region" description="Helical" evidence="1">
    <location>
        <begin position="185"/>
        <end position="206"/>
    </location>
</feature>
<dbReference type="PROSITE" id="PS50883">
    <property type="entry name" value="EAL"/>
    <property type="match status" value="1"/>
</dbReference>
<dbReference type="InterPro" id="IPR035919">
    <property type="entry name" value="EAL_sf"/>
</dbReference>
<dbReference type="SMART" id="SM00052">
    <property type="entry name" value="EAL"/>
    <property type="match status" value="1"/>
</dbReference>
<dbReference type="SUPFAM" id="SSF141868">
    <property type="entry name" value="EAL domain-like"/>
    <property type="match status" value="1"/>
</dbReference>
<dbReference type="InterPro" id="IPR000160">
    <property type="entry name" value="GGDEF_dom"/>
</dbReference>
<dbReference type="InterPro" id="IPR029787">
    <property type="entry name" value="Nucleotide_cyclase"/>
</dbReference>
<reference evidence="3 4" key="1">
    <citation type="submission" date="2020-08" db="EMBL/GenBank/DDBJ databases">
        <title>Genomic Encyclopedia of Type Strains, Phase IV (KMG-V): Genome sequencing to study the core and pangenomes of soil and plant-associated prokaryotes.</title>
        <authorList>
            <person name="Whitman W."/>
        </authorList>
    </citation>
    <scope>NUCLEOTIDE SEQUENCE [LARGE SCALE GENOMIC DNA]</scope>
    <source>
        <strain evidence="3 4">34/80</strain>
    </source>
</reference>
<feature type="transmembrane region" description="Helical" evidence="1">
    <location>
        <begin position="51"/>
        <end position="73"/>
    </location>
</feature>
<keyword evidence="1" id="KW-0472">Membrane</keyword>
<dbReference type="GO" id="GO:0071111">
    <property type="term" value="F:cyclic-guanylate-specific phosphodiesterase activity"/>
    <property type="evidence" value="ECO:0007669"/>
    <property type="project" value="InterPro"/>
</dbReference>
<evidence type="ECO:0000259" key="2">
    <source>
        <dbReference type="PROSITE" id="PS50883"/>
    </source>
</evidence>
<feature type="domain" description="EAL" evidence="2">
    <location>
        <begin position="397"/>
        <end position="649"/>
    </location>
</feature>
<comment type="caution">
    <text evidence="3">The sequence shown here is derived from an EMBL/GenBank/DDBJ whole genome shotgun (WGS) entry which is preliminary data.</text>
</comment>
<protein>
    <submittedName>
        <fullName evidence="3">EAL domain-containing protein (Putative c-di-GMP-specific phosphodiesterase class I)/GGDEF domain-containing protein</fullName>
    </submittedName>
</protein>
<dbReference type="SMART" id="SM00267">
    <property type="entry name" value="GGDEF"/>
    <property type="match status" value="1"/>
</dbReference>
<dbReference type="Gene3D" id="3.20.20.450">
    <property type="entry name" value="EAL domain"/>
    <property type="match status" value="1"/>
</dbReference>
<dbReference type="PANTHER" id="PTHR33121">
    <property type="entry name" value="CYCLIC DI-GMP PHOSPHODIESTERASE PDEF"/>
    <property type="match status" value="1"/>
</dbReference>
<dbReference type="CDD" id="cd01948">
    <property type="entry name" value="EAL"/>
    <property type="match status" value="1"/>
</dbReference>
<feature type="transmembrane region" description="Helical" evidence="1">
    <location>
        <begin position="20"/>
        <end position="39"/>
    </location>
</feature>
<name>A0A840FX28_9BURK</name>
<feature type="transmembrane region" description="Helical" evidence="1">
    <location>
        <begin position="85"/>
        <end position="106"/>
    </location>
</feature>
<dbReference type="InterPro" id="IPR050706">
    <property type="entry name" value="Cyclic-di-GMP_PDE-like"/>
</dbReference>
<dbReference type="InterPro" id="IPR001633">
    <property type="entry name" value="EAL_dom"/>
</dbReference>
<dbReference type="InterPro" id="IPR043128">
    <property type="entry name" value="Rev_trsase/Diguanyl_cyclase"/>
</dbReference>
<feature type="transmembrane region" description="Helical" evidence="1">
    <location>
        <begin position="118"/>
        <end position="137"/>
    </location>
</feature>
<dbReference type="Gene3D" id="3.30.70.270">
    <property type="match status" value="1"/>
</dbReference>
<dbReference type="Proteomes" id="UP000524450">
    <property type="component" value="Unassembled WGS sequence"/>
</dbReference>
<evidence type="ECO:0000313" key="3">
    <source>
        <dbReference type="EMBL" id="MBB4224000.1"/>
    </source>
</evidence>
<dbReference type="Pfam" id="PF00563">
    <property type="entry name" value="EAL"/>
    <property type="match status" value="1"/>
</dbReference>
<accession>A0A840FX28</accession>
<organism evidence="3 4">
    <name type="scientific">Variovorax guangxiensis</name>
    <dbReference type="NCBI Taxonomy" id="1775474"/>
    <lineage>
        <taxon>Bacteria</taxon>
        <taxon>Pseudomonadati</taxon>
        <taxon>Pseudomonadota</taxon>
        <taxon>Betaproteobacteria</taxon>
        <taxon>Burkholderiales</taxon>
        <taxon>Comamonadaceae</taxon>
        <taxon>Variovorax</taxon>
    </lineage>
</organism>
<dbReference type="Pfam" id="PF00990">
    <property type="entry name" value="GGDEF"/>
    <property type="match status" value="1"/>
</dbReference>
<proteinExistence type="predicted"/>
<evidence type="ECO:0000313" key="4">
    <source>
        <dbReference type="Proteomes" id="UP000524450"/>
    </source>
</evidence>
<dbReference type="RefSeq" id="WP_184641068.1">
    <property type="nucleotide sequence ID" value="NZ_JACIFZ010000006.1"/>
</dbReference>
<dbReference type="PANTHER" id="PTHR33121:SF70">
    <property type="entry name" value="SIGNALING PROTEIN YKOW"/>
    <property type="match status" value="1"/>
</dbReference>
<evidence type="ECO:0000256" key="1">
    <source>
        <dbReference type="SAM" id="Phobius"/>
    </source>
</evidence>
<gene>
    <name evidence="3" type="ORF">GGD71_004791</name>
</gene>
<feature type="transmembrane region" description="Helical" evidence="1">
    <location>
        <begin position="157"/>
        <end position="176"/>
    </location>
</feature>
<dbReference type="EMBL" id="JACIFZ010000006">
    <property type="protein sequence ID" value="MBB4224000.1"/>
    <property type="molecule type" value="Genomic_DNA"/>
</dbReference>
<sequence length="665" mass="73673">MWEFVLSAWKAELANYPILLMQSAAMLGVFSLVLMLSNVSKGGEAVLNARASFYGWTLGLTGFVLLAMAFQLMNLPSKPYIGSDLLFMAGMLGGWRGGGICWALLVGGRFLFGGAHQAPAFVLDMSMLVLGGIVMHYRIGYKPITSFGWRDVRNAWLVRVAFSMLATGLIQVLALVPSHINARVFALRILGCALSLLIIGCMLALLRREARERESHARALSMSHTNLLTGLPNRLALGEFLEELLAAGDRQHVLMTFQVANLKEMVRALGHDWTDHFWGELSSSLTQGQAGRTLEAFKPRIYQFSDLSLIVVLQGVSLEWMEQEQMALRVQAEAMAALRNTHVAYMQLQLRIGVSNARMGPQVNVASILRDLSLALQSNEQMVRYFHSSFAEQSDKDEDVRRQLIEWIHTANPPMQYQPKFHLMTRHVCGAEALLRAQSVKQQPLPPPYVIEIATRHQLLSQFEWCTLEVVARDIKRCLAAGYPIPLAVNISATTLTLPRFGDRVLAFLDLLSVPPQLLFIEITESGHVPDVETVRANIVVLQRAGVGLSLDDFGTGYSALTTLATIPFTEVKIDHSMIARIDQPRMREAVALALESATRYNAALVAEGVETEAQSALLLEMGVLFGQGYLFSRAVPMDELIQMARRKGAFCADGTLRSPRPIRV</sequence>
<keyword evidence="1" id="KW-0812">Transmembrane</keyword>